<sequence length="242" mass="27301">MSFYQSIAPYYDYIFPPTPMHVAFVKSKAGDISGKRMLEAGCGTGNLALQLAGQGAVVEGVDLDPEMISAARGKAGLSENVRFNQLDILRISEKFEPNSFDAVVSFGNTLVHLKDADQVMQFLQQVKNVLKPGGSLMVQIIHYDRILNQKINALPTIDNEEIKFERFYDLDETEGFIDFRTVLTVKKRGQRIQNLVRLLPLRKGTIVELLQECGYKDIRFYGNFKEDDLTADSQPLIFTARK</sequence>
<dbReference type="SUPFAM" id="SSF53335">
    <property type="entry name" value="S-adenosyl-L-methionine-dependent methyltransferases"/>
    <property type="match status" value="1"/>
</dbReference>
<evidence type="ECO:0000313" key="4">
    <source>
        <dbReference type="EMBL" id="RCW35365.1"/>
    </source>
</evidence>
<organism evidence="4 5">
    <name type="scientific">Marinilabilia salmonicolor</name>
    <dbReference type="NCBI Taxonomy" id="989"/>
    <lineage>
        <taxon>Bacteria</taxon>
        <taxon>Pseudomonadati</taxon>
        <taxon>Bacteroidota</taxon>
        <taxon>Bacteroidia</taxon>
        <taxon>Marinilabiliales</taxon>
        <taxon>Marinilabiliaceae</taxon>
        <taxon>Marinilabilia</taxon>
    </lineage>
</organism>
<comment type="caution">
    <text evidence="4">The sequence shown here is derived from an EMBL/GenBank/DDBJ whole genome shotgun (WGS) entry which is preliminary data.</text>
</comment>
<dbReference type="AlphaFoldDB" id="A0A2T0XEQ0"/>
<dbReference type="Gene3D" id="3.40.50.150">
    <property type="entry name" value="Vaccinia Virus protein VP39"/>
    <property type="match status" value="1"/>
</dbReference>
<dbReference type="PANTHER" id="PTHR43861:SF1">
    <property type="entry name" value="TRANS-ACONITATE 2-METHYLTRANSFERASE"/>
    <property type="match status" value="1"/>
</dbReference>
<evidence type="ECO:0000313" key="5">
    <source>
        <dbReference type="Proteomes" id="UP000252733"/>
    </source>
</evidence>
<keyword evidence="5" id="KW-1185">Reference proteome</keyword>
<dbReference type="OrthoDB" id="9789123at2"/>
<dbReference type="InterPro" id="IPR029063">
    <property type="entry name" value="SAM-dependent_MTases_sf"/>
</dbReference>
<keyword evidence="2 4" id="KW-0808">Transferase</keyword>
<dbReference type="RefSeq" id="WP_106153746.1">
    <property type="nucleotide sequence ID" value="NZ_PVTS01000012.1"/>
</dbReference>
<gene>
    <name evidence="4" type="ORF">DFO77_110132</name>
</gene>
<reference evidence="4 5" key="1">
    <citation type="submission" date="2018-07" db="EMBL/GenBank/DDBJ databases">
        <title>Freshwater and sediment microbial communities from various areas in North America, analyzing microbe dynamics in response to fracking.</title>
        <authorList>
            <person name="Lamendella R."/>
        </authorList>
    </citation>
    <scope>NUCLEOTIDE SEQUENCE [LARGE SCALE GENOMIC DNA]</scope>
    <source>
        <strain evidence="4 5">160A</strain>
    </source>
</reference>
<dbReference type="CDD" id="cd02440">
    <property type="entry name" value="AdoMet_MTases"/>
    <property type="match status" value="1"/>
</dbReference>
<dbReference type="PANTHER" id="PTHR43861">
    <property type="entry name" value="TRANS-ACONITATE 2-METHYLTRANSFERASE-RELATED"/>
    <property type="match status" value="1"/>
</dbReference>
<evidence type="ECO:0000256" key="2">
    <source>
        <dbReference type="ARBA" id="ARBA00022679"/>
    </source>
</evidence>
<dbReference type="Gene3D" id="2.20.25.110">
    <property type="entry name" value="S-adenosyl-L-methionine-dependent methyltransferases"/>
    <property type="match status" value="1"/>
</dbReference>
<dbReference type="GO" id="GO:0032259">
    <property type="term" value="P:methylation"/>
    <property type="evidence" value="ECO:0007669"/>
    <property type="project" value="UniProtKB-KW"/>
</dbReference>
<dbReference type="Proteomes" id="UP000252733">
    <property type="component" value="Unassembled WGS sequence"/>
</dbReference>
<keyword evidence="1 4" id="KW-0489">Methyltransferase</keyword>
<accession>A0A2T0XEQ0</accession>
<evidence type="ECO:0000256" key="1">
    <source>
        <dbReference type="ARBA" id="ARBA00022603"/>
    </source>
</evidence>
<dbReference type="InterPro" id="IPR041698">
    <property type="entry name" value="Methyltransf_25"/>
</dbReference>
<dbReference type="Pfam" id="PF13649">
    <property type="entry name" value="Methyltransf_25"/>
    <property type="match status" value="1"/>
</dbReference>
<dbReference type="GO" id="GO:0008168">
    <property type="term" value="F:methyltransferase activity"/>
    <property type="evidence" value="ECO:0007669"/>
    <property type="project" value="UniProtKB-KW"/>
</dbReference>
<proteinExistence type="predicted"/>
<name>A0A2T0XEQ0_9BACT</name>
<dbReference type="EMBL" id="QPIZ01000010">
    <property type="protein sequence ID" value="RCW35365.1"/>
    <property type="molecule type" value="Genomic_DNA"/>
</dbReference>
<protein>
    <submittedName>
        <fullName evidence="4">Methyltransferase family protein</fullName>
    </submittedName>
</protein>
<feature type="domain" description="Methyltransferase" evidence="3">
    <location>
        <begin position="38"/>
        <end position="134"/>
    </location>
</feature>
<evidence type="ECO:0000259" key="3">
    <source>
        <dbReference type="Pfam" id="PF13649"/>
    </source>
</evidence>